<dbReference type="Proteomes" id="UP000002037">
    <property type="component" value="Unassembled WGS sequence"/>
</dbReference>
<evidence type="ECO:0000313" key="2">
    <source>
        <dbReference type="EMBL" id="EER32963.1"/>
    </source>
</evidence>
<feature type="region of interest" description="Disordered" evidence="1">
    <location>
        <begin position="183"/>
        <end position="204"/>
    </location>
</feature>
<dbReference type="KEGG" id="ctp:CTRG_03388"/>
<reference evidence="2 3" key="1">
    <citation type="journal article" date="2009" name="Nature">
        <title>Evolution of pathogenicity and sexual reproduction in eight Candida genomes.</title>
        <authorList>
            <person name="Butler G."/>
            <person name="Rasmussen M.D."/>
            <person name="Lin M.F."/>
            <person name="Santos M.A."/>
            <person name="Sakthikumar S."/>
            <person name="Munro C.A."/>
            <person name="Rheinbay E."/>
            <person name="Grabherr M."/>
            <person name="Forche A."/>
            <person name="Reedy J.L."/>
            <person name="Agrafioti I."/>
            <person name="Arnaud M.B."/>
            <person name="Bates S."/>
            <person name="Brown A.J."/>
            <person name="Brunke S."/>
            <person name="Costanzo M.C."/>
            <person name="Fitzpatrick D.A."/>
            <person name="de Groot P.W."/>
            <person name="Harris D."/>
            <person name="Hoyer L.L."/>
            <person name="Hube B."/>
            <person name="Klis F.M."/>
            <person name="Kodira C."/>
            <person name="Lennard N."/>
            <person name="Logue M.E."/>
            <person name="Martin R."/>
            <person name="Neiman A.M."/>
            <person name="Nikolaou E."/>
            <person name="Quail M.A."/>
            <person name="Quinn J."/>
            <person name="Santos M.C."/>
            <person name="Schmitzberger F.F."/>
            <person name="Sherlock G."/>
            <person name="Shah P."/>
            <person name="Silverstein K.A."/>
            <person name="Skrzypek M.S."/>
            <person name="Soll D."/>
            <person name="Staggs R."/>
            <person name="Stansfield I."/>
            <person name="Stumpf M.P."/>
            <person name="Sudbery P.E."/>
            <person name="Srikantha T."/>
            <person name="Zeng Q."/>
            <person name="Berman J."/>
            <person name="Berriman M."/>
            <person name="Heitman J."/>
            <person name="Gow N.A."/>
            <person name="Lorenz M.C."/>
            <person name="Birren B.W."/>
            <person name="Kellis M."/>
            <person name="Cuomo C.A."/>
        </authorList>
    </citation>
    <scope>NUCLEOTIDE SEQUENCE [LARGE SCALE GENOMIC DNA]</scope>
    <source>
        <strain evidence="3">ATCC MYA-3404 / T1</strain>
    </source>
</reference>
<dbReference type="AlphaFoldDB" id="C5MBE6"/>
<dbReference type="eggNOG" id="ENOG502RQCB">
    <property type="taxonomic scope" value="Eukaryota"/>
</dbReference>
<dbReference type="RefSeq" id="XP_002549091.1">
    <property type="nucleotide sequence ID" value="XM_002549045.1"/>
</dbReference>
<organism evidence="2 3">
    <name type="scientific">Candida tropicalis (strain ATCC MYA-3404 / T1)</name>
    <name type="common">Yeast</name>
    <dbReference type="NCBI Taxonomy" id="294747"/>
    <lineage>
        <taxon>Eukaryota</taxon>
        <taxon>Fungi</taxon>
        <taxon>Dikarya</taxon>
        <taxon>Ascomycota</taxon>
        <taxon>Saccharomycotina</taxon>
        <taxon>Pichiomycetes</taxon>
        <taxon>Debaryomycetaceae</taxon>
        <taxon>Candida/Lodderomyces clade</taxon>
        <taxon>Candida</taxon>
    </lineage>
</organism>
<gene>
    <name evidence="2" type="ORF">CTRG_03388</name>
</gene>
<accession>C5MBE6</accession>
<proteinExistence type="predicted"/>
<evidence type="ECO:0000256" key="1">
    <source>
        <dbReference type="SAM" id="MobiDB-lite"/>
    </source>
</evidence>
<dbReference type="OrthoDB" id="4019919at2759"/>
<dbReference type="GeneID" id="8301983"/>
<name>C5MBE6_CANTT</name>
<dbReference type="VEuPathDB" id="FungiDB:CTRG_03388"/>
<dbReference type="HOGENOM" id="CLU_1184869_0_0_1"/>
<sequence length="258" mass="29776">MSSLKDIEQREKIEAFATAIIHWLSEFPRSPIGSETTVEELVQPSTLYRIFKILFLREDMETLQNDKWFLENQSVTGTSILHIHEYTMKQVEILDELLDSHLRAKVDLNLTPHLNLYKLIIFQDHYELKKICQILFKIGTFTSRLSTNGLAYFEFLTDVDKNSINQFKEKILSIPTDKRKKNKYPGLREKTMPPVETNSDYESTENRVGTGIGVAGGSGSGSGSGSCYYIDEEEWDALNWENSIFENLIYKLAREMNN</sequence>
<keyword evidence="3" id="KW-1185">Reference proteome</keyword>
<dbReference type="EMBL" id="GG692398">
    <property type="protein sequence ID" value="EER32963.1"/>
    <property type="molecule type" value="Genomic_DNA"/>
</dbReference>
<evidence type="ECO:0000313" key="3">
    <source>
        <dbReference type="Proteomes" id="UP000002037"/>
    </source>
</evidence>
<protein>
    <submittedName>
        <fullName evidence="2">Uncharacterized protein</fullName>
    </submittedName>
</protein>